<organism evidence="1">
    <name type="scientific">Fusarium oxysporum Fo47</name>
    <dbReference type="NCBI Taxonomy" id="660027"/>
    <lineage>
        <taxon>Eukaryota</taxon>
        <taxon>Fungi</taxon>
        <taxon>Dikarya</taxon>
        <taxon>Ascomycota</taxon>
        <taxon>Pezizomycotina</taxon>
        <taxon>Sordariomycetes</taxon>
        <taxon>Hypocreomycetidae</taxon>
        <taxon>Hypocreales</taxon>
        <taxon>Nectriaceae</taxon>
        <taxon>Fusarium</taxon>
        <taxon>Fusarium oxysporum species complex</taxon>
    </lineage>
</organism>
<accession>W9LFL7</accession>
<dbReference type="VEuPathDB" id="FungiDB:FOZG_01793"/>
<gene>
    <name evidence="1" type="ORF">FOZG_01793</name>
</gene>
<dbReference type="EMBL" id="JH717896">
    <property type="protein sequence ID" value="EWZ51873.1"/>
    <property type="molecule type" value="Genomic_DNA"/>
</dbReference>
<name>W9LFL7_FUSOX</name>
<protein>
    <submittedName>
        <fullName evidence="1">Uncharacterized protein</fullName>
    </submittedName>
</protein>
<reference evidence="1" key="1">
    <citation type="submission" date="2011-06" db="EMBL/GenBank/DDBJ databases">
        <title>The Genome Sequence of Fusarium oxysporum Fo47.</title>
        <authorList>
            <consortium name="The Broad Institute Genome Sequencing Platform"/>
            <person name="Ma L.-J."/>
            <person name="Gale L.R."/>
            <person name="Schwartz D.C."/>
            <person name="Zhou S."/>
            <person name="Corby-Kistler H."/>
            <person name="Young S.K."/>
            <person name="Zeng Q."/>
            <person name="Gargeya S."/>
            <person name="Fitzgerald M."/>
            <person name="Haas B."/>
            <person name="Abouelleil A."/>
            <person name="Alvarado L."/>
            <person name="Arachchi H.M."/>
            <person name="Berlin A."/>
            <person name="Brown A."/>
            <person name="Chapman S.B."/>
            <person name="Chen Z."/>
            <person name="Dunbar C."/>
            <person name="Freedman E."/>
            <person name="Gearin G."/>
            <person name="Gellesch M."/>
            <person name="Goldberg J."/>
            <person name="Griggs A."/>
            <person name="Gujja S."/>
            <person name="Heiman D."/>
            <person name="Howarth C."/>
            <person name="Larson L."/>
            <person name="Lui A."/>
            <person name="MacDonald P.J.P."/>
            <person name="Mehta T."/>
            <person name="Montmayeur A."/>
            <person name="Murphy C."/>
            <person name="Neiman D."/>
            <person name="Pearson M."/>
            <person name="Priest M."/>
            <person name="Roberts A."/>
            <person name="Saif S."/>
            <person name="Shea T."/>
            <person name="Shenoy N."/>
            <person name="Sisk P."/>
            <person name="Stolte C."/>
            <person name="Sykes S."/>
            <person name="Wortman J."/>
            <person name="Nusbaum C."/>
            <person name="Birren B."/>
        </authorList>
    </citation>
    <scope>NUCLEOTIDE SEQUENCE [LARGE SCALE GENOMIC DNA]</scope>
    <source>
        <strain evidence="1">Fo47</strain>
    </source>
</reference>
<reference evidence="1" key="2">
    <citation type="submission" date="2012-06" db="EMBL/GenBank/DDBJ databases">
        <title>Annotation of the Genome Sequence of Fusarium oxysporum Fo47.</title>
        <authorList>
            <consortium name="The Broad Institute Genomics Platform"/>
            <person name="Ma L.-J."/>
            <person name="Corby-Kistler H."/>
            <person name="Broz K."/>
            <person name="Gale L.R."/>
            <person name="Jonkers W."/>
            <person name="O'Donnell K."/>
            <person name="Ploetz R."/>
            <person name="Steinberg C."/>
            <person name="Schwartz D.C."/>
            <person name="VanEtten H."/>
            <person name="Zhou S."/>
            <person name="Young S.K."/>
            <person name="Zeng Q."/>
            <person name="Gargeya S."/>
            <person name="Fitzgerald M."/>
            <person name="Abouelleil A."/>
            <person name="Alvarado L."/>
            <person name="Chapman S.B."/>
            <person name="Gainer-Dewar J."/>
            <person name="Goldberg J."/>
            <person name="Griggs A."/>
            <person name="Gujja S."/>
            <person name="Hansen M."/>
            <person name="Howarth C."/>
            <person name="Imamovic A."/>
            <person name="Ireland A."/>
            <person name="Larimer J."/>
            <person name="McCowan C."/>
            <person name="Murphy C."/>
            <person name="Pearson M."/>
            <person name="Poon T.W."/>
            <person name="Priest M."/>
            <person name="Roberts A."/>
            <person name="Saif S."/>
            <person name="Shea T."/>
            <person name="Sykes S."/>
            <person name="Wortman J."/>
            <person name="Nusbaum C."/>
            <person name="Birren B."/>
        </authorList>
    </citation>
    <scope>NUCLEOTIDE SEQUENCE</scope>
    <source>
        <strain evidence="1">Fo47</strain>
    </source>
</reference>
<dbReference type="AlphaFoldDB" id="W9LFL7"/>
<dbReference type="Proteomes" id="UP000030766">
    <property type="component" value="Unassembled WGS sequence"/>
</dbReference>
<sequence length="60" mass="6783">MPRDLKGHISFQDTSRQNQGLFYREGKASHFMMIPSQLRTYANITIASDVIDSVPAEIAK</sequence>
<proteinExistence type="predicted"/>
<dbReference type="HOGENOM" id="CLU_2941768_0_0_1"/>
<evidence type="ECO:0000313" key="1">
    <source>
        <dbReference type="EMBL" id="EWZ51873.1"/>
    </source>
</evidence>